<reference evidence="13" key="1">
    <citation type="journal article" date="2011" name="Nature">
        <title>A high-resolution map of human evolutionary constraint using 29 mammals.</title>
        <authorList>
            <person name="Lindblad-Toh K."/>
            <person name="Garber M."/>
            <person name="Zuk O."/>
            <person name="Lin M.F."/>
            <person name="Parker B.J."/>
            <person name="Washietl S."/>
            <person name="Kheradpour P."/>
            <person name="Ernst J."/>
            <person name="Jordan G."/>
            <person name="Mauceli E."/>
            <person name="Ward L.D."/>
            <person name="Lowe C.B."/>
            <person name="Holloway A.K."/>
            <person name="Clamp M."/>
            <person name="Gnerre S."/>
            <person name="Alfoldi J."/>
            <person name="Beal K."/>
            <person name="Chang J."/>
            <person name="Clawson H."/>
            <person name="Cuff J."/>
            <person name="Di Palma F."/>
            <person name="Fitzgerald S."/>
            <person name="Flicek P."/>
            <person name="Guttman M."/>
            <person name="Hubisz M.J."/>
            <person name="Jaffe D.B."/>
            <person name="Jungreis I."/>
            <person name="Kent W.J."/>
            <person name="Kostka D."/>
            <person name="Lara M."/>
            <person name="Martins A.L."/>
            <person name="Massingham T."/>
            <person name="Moltke I."/>
            <person name="Raney B.J."/>
            <person name="Rasmussen M.D."/>
            <person name="Robinson J."/>
            <person name="Stark A."/>
            <person name="Vilella A.J."/>
            <person name="Wen J."/>
            <person name="Xie X."/>
            <person name="Zody M.C."/>
            <person name="Baldwin J."/>
            <person name="Bloom T."/>
            <person name="Chin C.W."/>
            <person name="Heiman D."/>
            <person name="Nicol R."/>
            <person name="Nusbaum C."/>
            <person name="Young S."/>
            <person name="Wilkinson J."/>
            <person name="Worley K.C."/>
            <person name="Kovar C.L."/>
            <person name="Muzny D.M."/>
            <person name="Gibbs R.A."/>
            <person name="Cree A."/>
            <person name="Dihn H.H."/>
            <person name="Fowler G."/>
            <person name="Jhangiani S."/>
            <person name="Joshi V."/>
            <person name="Lee S."/>
            <person name="Lewis L.R."/>
            <person name="Nazareth L.V."/>
            <person name="Okwuonu G."/>
            <person name="Santibanez J."/>
            <person name="Warren W.C."/>
            <person name="Mardis E.R."/>
            <person name="Weinstock G.M."/>
            <person name="Wilson R.K."/>
            <person name="Delehaunty K."/>
            <person name="Dooling D."/>
            <person name="Fronik C."/>
            <person name="Fulton L."/>
            <person name="Fulton B."/>
            <person name="Graves T."/>
            <person name="Minx P."/>
            <person name="Sodergren E."/>
            <person name="Birney E."/>
            <person name="Margulies E.H."/>
            <person name="Herrero J."/>
            <person name="Green E.D."/>
            <person name="Haussler D."/>
            <person name="Siepel A."/>
            <person name="Goldman N."/>
            <person name="Pollard K.S."/>
            <person name="Pedersen J.S."/>
            <person name="Lander E.S."/>
            <person name="Kellis M."/>
        </authorList>
    </citation>
    <scope>NUCLEOTIDE SEQUENCE [LARGE SCALE GENOMIC DNA]</scope>
    <source>
        <strain evidence="13">2N</strain>
    </source>
</reference>
<dbReference type="PRINTS" id="PR00237">
    <property type="entry name" value="GPCRRHODOPSN"/>
</dbReference>
<dbReference type="InterPro" id="IPR017452">
    <property type="entry name" value="GPCR_Rhodpsn_7TM"/>
</dbReference>
<feature type="transmembrane region" description="Helical" evidence="10">
    <location>
        <begin position="36"/>
        <end position="57"/>
    </location>
</feature>
<dbReference type="STRING" id="10141.ENSCPOP00000023149"/>
<dbReference type="Proteomes" id="UP000005447">
    <property type="component" value="Unassembled WGS sequence"/>
</dbReference>
<dbReference type="PANTHER" id="PTHR26450:SF424">
    <property type="entry name" value="OLFACTORY RECEPTOR 56A5"/>
    <property type="match status" value="1"/>
</dbReference>
<dbReference type="InterPro" id="IPR050402">
    <property type="entry name" value="OR51/52/56-like"/>
</dbReference>
<keyword evidence="9" id="KW-0807">Transducer</keyword>
<keyword evidence="2" id="KW-0716">Sensory transduction</keyword>
<feature type="transmembrane region" description="Helical" evidence="10">
    <location>
        <begin position="212"/>
        <end position="234"/>
    </location>
</feature>
<dbReference type="SUPFAM" id="SSF81321">
    <property type="entry name" value="Family A G protein-coupled receptor-like"/>
    <property type="match status" value="1"/>
</dbReference>
<sequence length="318" mass="36071">LIRKHYMASETNSSSLPVSEFLLICFPNFQTWQHWLSLPLGLLFLLAMGANTILLITIRMEASLHEPMYYLLSLLSLLDIVLCLTVIPKVLAIFWFDSKSISFSACFLQMFIMNSFLTMESCTFMVMAYDRYVAICHPLRYPSIITGQFVARAAIFIVARNGLLTMPIPILSSRLRYCTRVIKNCICTNMSVSRLSCEDITFNQLYQFVTGWILLGSDLILIILSYSFILKAVLQIKVEGAIVKALSTCGSHFILILFFSTVLLVLVITNLARKRIPPDVPILLNILHHLIPPALNPIVYGVRTKEIKQGIQKLMIRL</sequence>
<name>A0A286XCH3_CAVPO</name>
<dbReference type="SMART" id="SM01381">
    <property type="entry name" value="7TM_GPCR_Srsx"/>
    <property type="match status" value="1"/>
</dbReference>
<dbReference type="InterPro" id="IPR000276">
    <property type="entry name" value="GPCR_Rhodpsn"/>
</dbReference>
<evidence type="ECO:0000313" key="13">
    <source>
        <dbReference type="Proteomes" id="UP000005447"/>
    </source>
</evidence>
<evidence type="ECO:0000256" key="7">
    <source>
        <dbReference type="ARBA" id="ARBA00023136"/>
    </source>
</evidence>
<dbReference type="Ensembl" id="ENSCPOT00000033465.1">
    <property type="protein sequence ID" value="ENSCPOP00000023149.1"/>
    <property type="gene ID" value="ENSCPOG00000036870.1"/>
</dbReference>
<dbReference type="PRINTS" id="PR00245">
    <property type="entry name" value="OLFACTORYR"/>
</dbReference>
<protein>
    <submittedName>
        <fullName evidence="12">Olfactory receptor family 56 subfamily A member 5</fullName>
    </submittedName>
</protein>
<evidence type="ECO:0000313" key="12">
    <source>
        <dbReference type="Ensembl" id="ENSCPOP00000023149.1"/>
    </source>
</evidence>
<dbReference type="OMA" id="TICMETS"/>
<dbReference type="FunFam" id="1.20.1070.10:FF:000002">
    <property type="entry name" value="Olfactory receptor"/>
    <property type="match status" value="1"/>
</dbReference>
<keyword evidence="7 10" id="KW-0472">Membrane</keyword>
<dbReference type="InParanoid" id="A0A286XCH3"/>
<reference evidence="12" key="2">
    <citation type="submission" date="2025-08" db="UniProtKB">
        <authorList>
            <consortium name="Ensembl"/>
        </authorList>
    </citation>
    <scope>IDENTIFICATION</scope>
    <source>
        <strain evidence="12">2N</strain>
    </source>
</reference>
<evidence type="ECO:0000256" key="9">
    <source>
        <dbReference type="ARBA" id="ARBA00023224"/>
    </source>
</evidence>
<organism evidence="12 13">
    <name type="scientific">Cavia porcellus</name>
    <name type="common">Guinea pig</name>
    <dbReference type="NCBI Taxonomy" id="10141"/>
    <lineage>
        <taxon>Eukaryota</taxon>
        <taxon>Metazoa</taxon>
        <taxon>Chordata</taxon>
        <taxon>Craniata</taxon>
        <taxon>Vertebrata</taxon>
        <taxon>Euteleostomi</taxon>
        <taxon>Mammalia</taxon>
        <taxon>Eutheria</taxon>
        <taxon>Euarchontoglires</taxon>
        <taxon>Glires</taxon>
        <taxon>Rodentia</taxon>
        <taxon>Hystricomorpha</taxon>
        <taxon>Caviidae</taxon>
        <taxon>Cavia</taxon>
    </lineage>
</organism>
<evidence type="ECO:0000256" key="6">
    <source>
        <dbReference type="ARBA" id="ARBA00023040"/>
    </source>
</evidence>
<dbReference type="GO" id="GO:0004930">
    <property type="term" value="F:G protein-coupled receptor activity"/>
    <property type="evidence" value="ECO:0007669"/>
    <property type="project" value="UniProtKB-KW"/>
</dbReference>
<dbReference type="AlphaFoldDB" id="A0A286XCH3"/>
<evidence type="ECO:0000256" key="2">
    <source>
        <dbReference type="ARBA" id="ARBA00022606"/>
    </source>
</evidence>
<dbReference type="PROSITE" id="PS50262">
    <property type="entry name" value="G_PROTEIN_RECEP_F1_2"/>
    <property type="match status" value="1"/>
</dbReference>
<keyword evidence="8" id="KW-0675">Receptor</keyword>
<keyword evidence="13" id="KW-1185">Reference proteome</keyword>
<accession>A0A286XCH3</accession>
<dbReference type="GeneTree" id="ENSGT00940000162834"/>
<evidence type="ECO:0000256" key="3">
    <source>
        <dbReference type="ARBA" id="ARBA00022692"/>
    </source>
</evidence>
<evidence type="ECO:0000256" key="8">
    <source>
        <dbReference type="ARBA" id="ARBA00023170"/>
    </source>
</evidence>
<dbReference type="FunCoup" id="A0A286XCH3">
    <property type="interactions" value="698"/>
</dbReference>
<keyword evidence="4" id="KW-0552">Olfaction</keyword>
<keyword evidence="5 10" id="KW-1133">Transmembrane helix</keyword>
<evidence type="ECO:0000256" key="1">
    <source>
        <dbReference type="ARBA" id="ARBA00004141"/>
    </source>
</evidence>
<feature type="domain" description="G-protein coupled receptors family 1 profile" evidence="11">
    <location>
        <begin position="50"/>
        <end position="300"/>
    </location>
</feature>
<dbReference type="PANTHER" id="PTHR26450">
    <property type="entry name" value="OLFACTORY RECEPTOR 56B1-RELATED"/>
    <property type="match status" value="1"/>
</dbReference>
<evidence type="ECO:0000256" key="4">
    <source>
        <dbReference type="ARBA" id="ARBA00022725"/>
    </source>
</evidence>
<gene>
    <name evidence="12" type="primary">OR56A5</name>
</gene>
<feature type="transmembrane region" description="Helical" evidence="10">
    <location>
        <begin position="69"/>
        <end position="95"/>
    </location>
</feature>
<dbReference type="Gene3D" id="1.20.1070.10">
    <property type="entry name" value="Rhodopsin 7-helix transmembrane proteins"/>
    <property type="match status" value="1"/>
</dbReference>
<feature type="transmembrane region" description="Helical" evidence="10">
    <location>
        <begin position="280"/>
        <end position="302"/>
    </location>
</feature>
<keyword evidence="3 10" id="KW-0812">Transmembrane</keyword>
<keyword evidence="6" id="KW-0297">G-protein coupled receptor</keyword>
<proteinExistence type="predicted"/>
<feature type="transmembrane region" description="Helical" evidence="10">
    <location>
        <begin position="101"/>
        <end position="129"/>
    </location>
</feature>
<dbReference type="Pfam" id="PF13853">
    <property type="entry name" value="7tm_4"/>
    <property type="match status" value="1"/>
</dbReference>
<dbReference type="InterPro" id="IPR000725">
    <property type="entry name" value="Olfact_rcpt"/>
</dbReference>
<dbReference type="Bgee" id="ENSCPOG00000036870">
    <property type="expression patterns" value="Expressed in zone of skin and 1 other cell type or tissue"/>
</dbReference>
<reference evidence="12" key="3">
    <citation type="submission" date="2025-09" db="UniProtKB">
        <authorList>
            <consortium name="Ensembl"/>
        </authorList>
    </citation>
    <scope>IDENTIFICATION</scope>
    <source>
        <strain evidence="12">2N</strain>
    </source>
</reference>
<dbReference type="EMBL" id="AAKN02046513">
    <property type="status" value="NOT_ANNOTATED_CDS"/>
    <property type="molecule type" value="Genomic_DNA"/>
</dbReference>
<dbReference type="GO" id="GO:0005886">
    <property type="term" value="C:plasma membrane"/>
    <property type="evidence" value="ECO:0007669"/>
    <property type="project" value="TreeGrafter"/>
</dbReference>
<dbReference type="GO" id="GO:0004984">
    <property type="term" value="F:olfactory receptor activity"/>
    <property type="evidence" value="ECO:0007669"/>
    <property type="project" value="InterPro"/>
</dbReference>
<evidence type="ECO:0000259" key="11">
    <source>
        <dbReference type="PROSITE" id="PS50262"/>
    </source>
</evidence>
<comment type="subcellular location">
    <subcellularLocation>
        <location evidence="1">Membrane</location>
        <topology evidence="1">Multi-pass membrane protein</topology>
    </subcellularLocation>
</comment>
<evidence type="ECO:0000256" key="5">
    <source>
        <dbReference type="ARBA" id="ARBA00022989"/>
    </source>
</evidence>
<dbReference type="GO" id="GO:0071396">
    <property type="term" value="P:cellular response to lipid"/>
    <property type="evidence" value="ECO:0007669"/>
    <property type="project" value="UniProtKB-ARBA"/>
</dbReference>
<evidence type="ECO:0000256" key="10">
    <source>
        <dbReference type="SAM" id="Phobius"/>
    </source>
</evidence>
<feature type="transmembrane region" description="Helical" evidence="10">
    <location>
        <begin position="246"/>
        <end position="268"/>
    </location>
</feature>
<dbReference type="VEuPathDB" id="HostDB:ENSCPOG00000036870"/>